<dbReference type="AlphaFoldDB" id="A0A1F5V5U2"/>
<name>A0A1F5V5U2_9BACT</name>
<accession>A0A1F5V5U2</accession>
<gene>
    <name evidence="1" type="ORF">A2Y62_09890</name>
</gene>
<comment type="caution">
    <text evidence="1">The sequence shown here is derived from an EMBL/GenBank/DDBJ whole genome shotgun (WGS) entry which is preliminary data.</text>
</comment>
<dbReference type="Proteomes" id="UP000178943">
    <property type="component" value="Unassembled WGS sequence"/>
</dbReference>
<proteinExistence type="predicted"/>
<sequence>MPQISITLTFEKLLEAIQQLSEEQQEHLFFMINKDYEKALKKMKKEAWNQHKKGKSIPAAKIK</sequence>
<evidence type="ECO:0000313" key="2">
    <source>
        <dbReference type="Proteomes" id="UP000178943"/>
    </source>
</evidence>
<organism evidence="1 2">
    <name type="scientific">Candidatus Fischerbacteria bacterium RBG_13_37_8</name>
    <dbReference type="NCBI Taxonomy" id="1817863"/>
    <lineage>
        <taxon>Bacteria</taxon>
        <taxon>Candidatus Fischeribacteriota</taxon>
    </lineage>
</organism>
<dbReference type="STRING" id="1817863.A2Y62_09890"/>
<dbReference type="EMBL" id="MFGW01000232">
    <property type="protein sequence ID" value="OGF58797.1"/>
    <property type="molecule type" value="Genomic_DNA"/>
</dbReference>
<evidence type="ECO:0000313" key="1">
    <source>
        <dbReference type="EMBL" id="OGF58797.1"/>
    </source>
</evidence>
<reference evidence="1 2" key="1">
    <citation type="journal article" date="2016" name="Nat. Commun.">
        <title>Thousands of microbial genomes shed light on interconnected biogeochemical processes in an aquifer system.</title>
        <authorList>
            <person name="Anantharaman K."/>
            <person name="Brown C.T."/>
            <person name="Hug L.A."/>
            <person name="Sharon I."/>
            <person name="Castelle C.J."/>
            <person name="Probst A.J."/>
            <person name="Thomas B.C."/>
            <person name="Singh A."/>
            <person name="Wilkins M.J."/>
            <person name="Karaoz U."/>
            <person name="Brodie E.L."/>
            <person name="Williams K.H."/>
            <person name="Hubbard S.S."/>
            <person name="Banfield J.F."/>
        </authorList>
    </citation>
    <scope>NUCLEOTIDE SEQUENCE [LARGE SCALE GENOMIC DNA]</scope>
</reference>
<protein>
    <submittedName>
        <fullName evidence="1">Uncharacterized protein</fullName>
    </submittedName>
</protein>